<dbReference type="OrthoDB" id="8526125at2"/>
<dbReference type="InterPro" id="IPR019885">
    <property type="entry name" value="Tscrpt_reg_HTH_AsnC-type_CS"/>
</dbReference>
<evidence type="ECO:0000259" key="4">
    <source>
        <dbReference type="PROSITE" id="PS50956"/>
    </source>
</evidence>
<evidence type="ECO:0000256" key="1">
    <source>
        <dbReference type="ARBA" id="ARBA00023015"/>
    </source>
</evidence>
<feature type="domain" description="HTH asnC-type" evidence="4">
    <location>
        <begin position="11"/>
        <end position="71"/>
    </location>
</feature>
<proteinExistence type="predicted"/>
<dbReference type="InterPro" id="IPR036388">
    <property type="entry name" value="WH-like_DNA-bd_sf"/>
</dbReference>
<dbReference type="InterPro" id="IPR019888">
    <property type="entry name" value="Tscrpt_reg_AsnC-like"/>
</dbReference>
<dbReference type="PRINTS" id="PR00033">
    <property type="entry name" value="HTHASNC"/>
</dbReference>
<dbReference type="SUPFAM" id="SSF54909">
    <property type="entry name" value="Dimeric alpha+beta barrel"/>
    <property type="match status" value="1"/>
</dbReference>
<keyword evidence="1" id="KW-0805">Transcription regulation</keyword>
<dbReference type="InterPro" id="IPR019887">
    <property type="entry name" value="Tscrpt_reg_AsnC/Lrp_C"/>
</dbReference>
<evidence type="ECO:0000313" key="5">
    <source>
        <dbReference type="EMBL" id="SDI06339.1"/>
    </source>
</evidence>
<keyword evidence="3" id="KW-0804">Transcription</keyword>
<protein>
    <submittedName>
        <fullName evidence="5">DNA-binding transcriptional regulator, Lrp family</fullName>
    </submittedName>
</protein>
<dbReference type="PROSITE" id="PS00519">
    <property type="entry name" value="HTH_ASNC_1"/>
    <property type="match status" value="1"/>
</dbReference>
<dbReference type="Proteomes" id="UP000198607">
    <property type="component" value="Unassembled WGS sequence"/>
</dbReference>
<organism evidence="5 6">
    <name type="scientific">Propionivibrio dicarboxylicus</name>
    <dbReference type="NCBI Taxonomy" id="83767"/>
    <lineage>
        <taxon>Bacteria</taxon>
        <taxon>Pseudomonadati</taxon>
        <taxon>Pseudomonadota</taxon>
        <taxon>Betaproteobacteria</taxon>
        <taxon>Rhodocyclales</taxon>
        <taxon>Rhodocyclaceae</taxon>
        <taxon>Propionivibrio</taxon>
    </lineage>
</organism>
<gene>
    <name evidence="5" type="ORF">SAMN05660652_02806</name>
</gene>
<sequence length="161" mass="17982">MRNNYTQSIDDPMDLRLLDRLQNDARITNVALAESVNLSPAPCLRRVRDLESAGAIRGYVTLIDPEAIGLHVSVFIQISLEKQVLNALKNFEETIAGYPEVMECYLMTGDSDYLLRVVARDLAALQSFIVDRIACLPNVANIRSSIALKQIKYKTALPMDV</sequence>
<dbReference type="Gene3D" id="3.30.70.920">
    <property type="match status" value="1"/>
</dbReference>
<dbReference type="EMBL" id="FNCY01000012">
    <property type="protein sequence ID" value="SDI06339.1"/>
    <property type="molecule type" value="Genomic_DNA"/>
</dbReference>
<dbReference type="PROSITE" id="PS50956">
    <property type="entry name" value="HTH_ASNC_2"/>
    <property type="match status" value="1"/>
</dbReference>
<dbReference type="InterPro" id="IPR036390">
    <property type="entry name" value="WH_DNA-bd_sf"/>
</dbReference>
<dbReference type="Pfam" id="PF01037">
    <property type="entry name" value="AsnC_trans_reg"/>
    <property type="match status" value="1"/>
</dbReference>
<dbReference type="SMART" id="SM00344">
    <property type="entry name" value="HTH_ASNC"/>
    <property type="match status" value="1"/>
</dbReference>
<name>A0A1G8HI80_9RHOO</name>
<evidence type="ECO:0000256" key="2">
    <source>
        <dbReference type="ARBA" id="ARBA00023125"/>
    </source>
</evidence>
<keyword evidence="6" id="KW-1185">Reference proteome</keyword>
<evidence type="ECO:0000256" key="3">
    <source>
        <dbReference type="ARBA" id="ARBA00023163"/>
    </source>
</evidence>
<keyword evidence="2 5" id="KW-0238">DNA-binding</keyword>
<accession>A0A1G8HI80</accession>
<dbReference type="STRING" id="83767.SAMN05660652_02806"/>
<reference evidence="5 6" key="1">
    <citation type="submission" date="2016-10" db="EMBL/GenBank/DDBJ databases">
        <authorList>
            <person name="de Groot N.N."/>
        </authorList>
    </citation>
    <scope>NUCLEOTIDE SEQUENCE [LARGE SCALE GENOMIC DNA]</scope>
    <source>
        <strain evidence="5 6">DSM 5885</strain>
    </source>
</reference>
<dbReference type="PANTHER" id="PTHR30154:SF34">
    <property type="entry name" value="TRANSCRIPTIONAL REGULATOR AZLB"/>
    <property type="match status" value="1"/>
</dbReference>
<dbReference type="CDD" id="cd00090">
    <property type="entry name" value="HTH_ARSR"/>
    <property type="match status" value="1"/>
</dbReference>
<dbReference type="InterPro" id="IPR000485">
    <property type="entry name" value="AsnC-type_HTH_dom"/>
</dbReference>
<dbReference type="InterPro" id="IPR011991">
    <property type="entry name" value="ArsR-like_HTH"/>
</dbReference>
<dbReference type="Pfam" id="PF13412">
    <property type="entry name" value="HTH_24"/>
    <property type="match status" value="1"/>
</dbReference>
<dbReference type="InterPro" id="IPR011008">
    <property type="entry name" value="Dimeric_a/b-barrel"/>
</dbReference>
<dbReference type="AlphaFoldDB" id="A0A1G8HI80"/>
<dbReference type="GO" id="GO:0043565">
    <property type="term" value="F:sequence-specific DNA binding"/>
    <property type="evidence" value="ECO:0007669"/>
    <property type="project" value="InterPro"/>
</dbReference>
<dbReference type="GO" id="GO:0006355">
    <property type="term" value="P:regulation of DNA-templated transcription"/>
    <property type="evidence" value="ECO:0007669"/>
    <property type="project" value="UniProtKB-ARBA"/>
</dbReference>
<dbReference type="GO" id="GO:0005829">
    <property type="term" value="C:cytosol"/>
    <property type="evidence" value="ECO:0007669"/>
    <property type="project" value="TreeGrafter"/>
</dbReference>
<dbReference type="GO" id="GO:0043200">
    <property type="term" value="P:response to amino acid"/>
    <property type="evidence" value="ECO:0007669"/>
    <property type="project" value="TreeGrafter"/>
</dbReference>
<dbReference type="SUPFAM" id="SSF46785">
    <property type="entry name" value="Winged helix' DNA-binding domain"/>
    <property type="match status" value="1"/>
</dbReference>
<evidence type="ECO:0000313" key="6">
    <source>
        <dbReference type="Proteomes" id="UP000198607"/>
    </source>
</evidence>
<dbReference type="RefSeq" id="WP_091938533.1">
    <property type="nucleotide sequence ID" value="NZ_FNCY01000012.1"/>
</dbReference>
<dbReference type="Gene3D" id="1.10.10.10">
    <property type="entry name" value="Winged helix-like DNA-binding domain superfamily/Winged helix DNA-binding domain"/>
    <property type="match status" value="1"/>
</dbReference>
<dbReference type="PANTHER" id="PTHR30154">
    <property type="entry name" value="LEUCINE-RESPONSIVE REGULATORY PROTEIN"/>
    <property type="match status" value="1"/>
</dbReference>